<name>A0A4C1Z0C5_EUMVA</name>
<gene>
    <name evidence="2" type="ORF">EVAR_66323_1</name>
</gene>
<evidence type="ECO:0000313" key="3">
    <source>
        <dbReference type="Proteomes" id="UP000299102"/>
    </source>
</evidence>
<evidence type="ECO:0000313" key="2">
    <source>
        <dbReference type="EMBL" id="GBP81778.1"/>
    </source>
</evidence>
<feature type="compositionally biased region" description="Low complexity" evidence="1">
    <location>
        <begin position="41"/>
        <end position="51"/>
    </location>
</feature>
<accession>A0A4C1Z0C5</accession>
<keyword evidence="3" id="KW-1185">Reference proteome</keyword>
<organism evidence="2 3">
    <name type="scientific">Eumeta variegata</name>
    <name type="common">Bagworm moth</name>
    <name type="synonym">Eumeta japonica</name>
    <dbReference type="NCBI Taxonomy" id="151549"/>
    <lineage>
        <taxon>Eukaryota</taxon>
        <taxon>Metazoa</taxon>
        <taxon>Ecdysozoa</taxon>
        <taxon>Arthropoda</taxon>
        <taxon>Hexapoda</taxon>
        <taxon>Insecta</taxon>
        <taxon>Pterygota</taxon>
        <taxon>Neoptera</taxon>
        <taxon>Endopterygota</taxon>
        <taxon>Lepidoptera</taxon>
        <taxon>Glossata</taxon>
        <taxon>Ditrysia</taxon>
        <taxon>Tineoidea</taxon>
        <taxon>Psychidae</taxon>
        <taxon>Oiketicinae</taxon>
        <taxon>Eumeta</taxon>
    </lineage>
</organism>
<comment type="caution">
    <text evidence="2">The sequence shown here is derived from an EMBL/GenBank/DDBJ whole genome shotgun (WGS) entry which is preliminary data.</text>
</comment>
<feature type="region of interest" description="Disordered" evidence="1">
    <location>
        <begin position="1"/>
        <end position="70"/>
    </location>
</feature>
<dbReference type="EMBL" id="BGZK01001530">
    <property type="protein sequence ID" value="GBP81778.1"/>
    <property type="molecule type" value="Genomic_DNA"/>
</dbReference>
<dbReference type="Proteomes" id="UP000299102">
    <property type="component" value="Unassembled WGS sequence"/>
</dbReference>
<reference evidence="2 3" key="1">
    <citation type="journal article" date="2019" name="Commun. Biol.">
        <title>The bagworm genome reveals a unique fibroin gene that provides high tensile strength.</title>
        <authorList>
            <person name="Kono N."/>
            <person name="Nakamura H."/>
            <person name="Ohtoshi R."/>
            <person name="Tomita M."/>
            <person name="Numata K."/>
            <person name="Arakawa K."/>
        </authorList>
    </citation>
    <scope>NUCLEOTIDE SEQUENCE [LARGE SCALE GENOMIC DNA]</scope>
</reference>
<dbReference type="AlphaFoldDB" id="A0A4C1Z0C5"/>
<evidence type="ECO:0000256" key="1">
    <source>
        <dbReference type="SAM" id="MobiDB-lite"/>
    </source>
</evidence>
<sequence>MCLGDEQTASNAAVREAGRGRRSQPMHTNAARNKHPDFTSAAPAPARAAHALRTPSDSKDISSLHTTARG</sequence>
<proteinExistence type="predicted"/>
<protein>
    <submittedName>
        <fullName evidence="2">Uncharacterized protein</fullName>
    </submittedName>
</protein>